<evidence type="ECO:0000313" key="1">
    <source>
        <dbReference type="EMBL" id="CAG8573891.1"/>
    </source>
</evidence>
<dbReference type="OrthoDB" id="6247875at2759"/>
<dbReference type="AlphaFoldDB" id="A0A9N9G0W1"/>
<protein>
    <submittedName>
        <fullName evidence="1">2727_t:CDS:1</fullName>
    </submittedName>
</protein>
<evidence type="ECO:0000313" key="2">
    <source>
        <dbReference type="Proteomes" id="UP000789739"/>
    </source>
</evidence>
<gene>
    <name evidence="1" type="ORF">PBRASI_LOCUS6248</name>
</gene>
<comment type="caution">
    <text evidence="1">The sequence shown here is derived from an EMBL/GenBank/DDBJ whole genome shotgun (WGS) entry which is preliminary data.</text>
</comment>
<proteinExistence type="predicted"/>
<dbReference type="EMBL" id="CAJVPI010000810">
    <property type="protein sequence ID" value="CAG8573891.1"/>
    <property type="molecule type" value="Genomic_DNA"/>
</dbReference>
<dbReference type="Proteomes" id="UP000789739">
    <property type="component" value="Unassembled WGS sequence"/>
</dbReference>
<accession>A0A9N9G0W1</accession>
<keyword evidence="2" id="KW-1185">Reference proteome</keyword>
<name>A0A9N9G0W1_9GLOM</name>
<reference evidence="1" key="1">
    <citation type="submission" date="2021-06" db="EMBL/GenBank/DDBJ databases">
        <authorList>
            <person name="Kallberg Y."/>
            <person name="Tangrot J."/>
            <person name="Rosling A."/>
        </authorList>
    </citation>
    <scope>NUCLEOTIDE SEQUENCE</scope>
    <source>
        <strain evidence="1">BR232B</strain>
    </source>
</reference>
<sequence>MVISNSNLGASVLRRKPSIIKLEERYRRARDTLKLEAKERQENEEPRVKQFFKVFGELARIVHRKKYPYEPREKNDDDKKENVKALVESPTCEMCEERHYVLYEAETDGFVAKDSEAVKNDSFNRMKCAQGPAMSVLGC</sequence>
<organism evidence="1 2">
    <name type="scientific">Paraglomus brasilianum</name>
    <dbReference type="NCBI Taxonomy" id="144538"/>
    <lineage>
        <taxon>Eukaryota</taxon>
        <taxon>Fungi</taxon>
        <taxon>Fungi incertae sedis</taxon>
        <taxon>Mucoromycota</taxon>
        <taxon>Glomeromycotina</taxon>
        <taxon>Glomeromycetes</taxon>
        <taxon>Paraglomerales</taxon>
        <taxon>Paraglomeraceae</taxon>
        <taxon>Paraglomus</taxon>
    </lineage>
</organism>